<gene>
    <name evidence="2" type="ORF">R3P38DRAFT_549420</name>
</gene>
<accession>A0AAV9ZAR8</accession>
<dbReference type="EMBL" id="JAWWNJ010000170">
    <property type="protein sequence ID" value="KAK6977306.1"/>
    <property type="molecule type" value="Genomic_DNA"/>
</dbReference>
<keyword evidence="1" id="KW-1133">Transmembrane helix</keyword>
<reference evidence="2 3" key="1">
    <citation type="journal article" date="2024" name="J Genomics">
        <title>Draft genome sequencing and assembly of Favolaschia claudopus CIRM-BRFM 2984 isolated from oak limbs.</title>
        <authorList>
            <person name="Navarro D."/>
            <person name="Drula E."/>
            <person name="Chaduli D."/>
            <person name="Cazenave R."/>
            <person name="Ahrendt S."/>
            <person name="Wang J."/>
            <person name="Lipzen A."/>
            <person name="Daum C."/>
            <person name="Barry K."/>
            <person name="Grigoriev I.V."/>
            <person name="Favel A."/>
            <person name="Rosso M.N."/>
            <person name="Martin F."/>
        </authorList>
    </citation>
    <scope>NUCLEOTIDE SEQUENCE [LARGE SCALE GENOMIC DNA]</scope>
    <source>
        <strain evidence="2 3">CIRM-BRFM 2984</strain>
    </source>
</reference>
<sequence>MGGNLLKPSRCGSEQSRRCRFVLLICRVRGACACCSTAHLICLRFLRSRRMLVVPRAPIALSFVFLGSRVSHLGRVWIHVIYSASGVVAATPAAYVWDKPSYSQRCRARRRLV</sequence>
<proteinExistence type="predicted"/>
<evidence type="ECO:0000313" key="2">
    <source>
        <dbReference type="EMBL" id="KAK6977306.1"/>
    </source>
</evidence>
<keyword evidence="1" id="KW-0812">Transmembrane</keyword>
<evidence type="ECO:0000256" key="1">
    <source>
        <dbReference type="SAM" id="Phobius"/>
    </source>
</evidence>
<keyword evidence="1" id="KW-0472">Membrane</keyword>
<dbReference type="Proteomes" id="UP001362999">
    <property type="component" value="Unassembled WGS sequence"/>
</dbReference>
<organism evidence="2 3">
    <name type="scientific">Favolaschia claudopus</name>
    <dbReference type="NCBI Taxonomy" id="2862362"/>
    <lineage>
        <taxon>Eukaryota</taxon>
        <taxon>Fungi</taxon>
        <taxon>Dikarya</taxon>
        <taxon>Basidiomycota</taxon>
        <taxon>Agaricomycotina</taxon>
        <taxon>Agaricomycetes</taxon>
        <taxon>Agaricomycetidae</taxon>
        <taxon>Agaricales</taxon>
        <taxon>Marasmiineae</taxon>
        <taxon>Mycenaceae</taxon>
        <taxon>Favolaschia</taxon>
    </lineage>
</organism>
<comment type="caution">
    <text evidence="2">The sequence shown here is derived from an EMBL/GenBank/DDBJ whole genome shotgun (WGS) entry which is preliminary data.</text>
</comment>
<evidence type="ECO:0000313" key="3">
    <source>
        <dbReference type="Proteomes" id="UP001362999"/>
    </source>
</evidence>
<feature type="transmembrane region" description="Helical" evidence="1">
    <location>
        <begin position="76"/>
        <end position="97"/>
    </location>
</feature>
<feature type="transmembrane region" description="Helical" evidence="1">
    <location>
        <begin position="53"/>
        <end position="70"/>
    </location>
</feature>
<protein>
    <submittedName>
        <fullName evidence="2">Uncharacterized protein</fullName>
    </submittedName>
</protein>
<dbReference type="AlphaFoldDB" id="A0AAV9ZAR8"/>
<keyword evidence="3" id="KW-1185">Reference proteome</keyword>
<name>A0AAV9ZAR8_9AGAR</name>